<dbReference type="EMBL" id="CABIKM010000042">
    <property type="protein sequence ID" value="VUZ86055.1"/>
    <property type="molecule type" value="Genomic_DNA"/>
</dbReference>
<dbReference type="Gene3D" id="2.60.40.420">
    <property type="entry name" value="Cupredoxins - blue copper proteins"/>
    <property type="match status" value="1"/>
</dbReference>
<evidence type="ECO:0000256" key="1">
    <source>
        <dbReference type="SAM" id="SignalP"/>
    </source>
</evidence>
<reference evidence="3 4" key="1">
    <citation type="submission" date="2019-07" db="EMBL/GenBank/DDBJ databases">
        <authorList>
            <person name="Cremers G."/>
        </authorList>
    </citation>
    <scope>NUCLEOTIDE SEQUENCE [LARGE SCALE GENOMIC DNA]</scope>
</reference>
<name>A0A564ZL45_9BACT</name>
<protein>
    <recommendedName>
        <fullName evidence="2">EfeO-type cupredoxin-like domain-containing protein</fullName>
    </recommendedName>
</protein>
<feature type="chain" id="PRO_5021742614" description="EfeO-type cupredoxin-like domain-containing protein" evidence="1">
    <location>
        <begin position="26"/>
        <end position="142"/>
    </location>
</feature>
<dbReference type="InterPro" id="IPR028096">
    <property type="entry name" value="EfeO_Cupredoxin"/>
</dbReference>
<dbReference type="SUPFAM" id="SSF49503">
    <property type="entry name" value="Cupredoxins"/>
    <property type="match status" value="1"/>
</dbReference>
<organism evidence="3 4">
    <name type="scientific">Candidatus Methylomirabilis lanthanidiphila</name>
    <dbReference type="NCBI Taxonomy" id="2211376"/>
    <lineage>
        <taxon>Bacteria</taxon>
        <taxon>Candidatus Methylomirabilota</taxon>
        <taxon>Candidatus Methylomirabilia</taxon>
        <taxon>Candidatus Methylomirabilales</taxon>
        <taxon>Candidatus Methylomirabilaceae</taxon>
        <taxon>Candidatus Methylomirabilis</taxon>
    </lineage>
</organism>
<feature type="domain" description="EfeO-type cupredoxin-like" evidence="2">
    <location>
        <begin position="47"/>
        <end position="125"/>
    </location>
</feature>
<sequence length="142" mass="16193">MRSTGRLTINRLLKRFRFWPFAVSAMVLTGCTTLFPEISPPAGIPTEAKRYSVMMIARDYRCEPSVIAVDREGRSVLVKVTIRSDGARHIFSIPDLDVRRYIEPGQETIVEFLAERSGIFKFGCTRFPWISPLDRKGKLAIK</sequence>
<evidence type="ECO:0000259" key="2">
    <source>
        <dbReference type="Pfam" id="PF13473"/>
    </source>
</evidence>
<feature type="signal peptide" evidence="1">
    <location>
        <begin position="1"/>
        <end position="25"/>
    </location>
</feature>
<dbReference type="PROSITE" id="PS51257">
    <property type="entry name" value="PROKAR_LIPOPROTEIN"/>
    <property type="match status" value="1"/>
</dbReference>
<keyword evidence="4" id="KW-1185">Reference proteome</keyword>
<dbReference type="InterPro" id="IPR008972">
    <property type="entry name" value="Cupredoxin"/>
</dbReference>
<dbReference type="Pfam" id="PF13473">
    <property type="entry name" value="Cupredoxin_1"/>
    <property type="match status" value="1"/>
</dbReference>
<evidence type="ECO:0000313" key="3">
    <source>
        <dbReference type="EMBL" id="VUZ86055.1"/>
    </source>
</evidence>
<dbReference type="Proteomes" id="UP000334340">
    <property type="component" value="Unassembled WGS sequence"/>
</dbReference>
<evidence type="ECO:0000313" key="4">
    <source>
        <dbReference type="Proteomes" id="UP000334340"/>
    </source>
</evidence>
<keyword evidence="1" id="KW-0732">Signal</keyword>
<accession>A0A564ZL45</accession>
<dbReference type="AlphaFoldDB" id="A0A564ZL45"/>
<proteinExistence type="predicted"/>
<gene>
    <name evidence="3" type="ORF">MELA_02449</name>
</gene>